<reference evidence="2 3" key="1">
    <citation type="journal article" date="2024" name="IMA Fungus">
        <title>IMA Genome - F19 : A genome assembly and annotation guide to empower mycologists, including annotated draft genome sequences of Ceratocystis pirilliformis, Diaporthe australafricana, Fusarium ophioides, Paecilomyces lecythidis, and Sporothrix stenoceras.</title>
        <authorList>
            <person name="Aylward J."/>
            <person name="Wilson A.M."/>
            <person name="Visagie C.M."/>
            <person name="Spraker J."/>
            <person name="Barnes I."/>
            <person name="Buitendag C."/>
            <person name="Ceriani C."/>
            <person name="Del Mar Angel L."/>
            <person name="du Plessis D."/>
            <person name="Fuchs T."/>
            <person name="Gasser K."/>
            <person name="Kramer D."/>
            <person name="Li W."/>
            <person name="Munsamy K."/>
            <person name="Piso A."/>
            <person name="Price J.L."/>
            <person name="Sonnekus B."/>
            <person name="Thomas C."/>
            <person name="van der Nest A."/>
            <person name="van Dijk A."/>
            <person name="van Heerden A."/>
            <person name="van Vuuren N."/>
            <person name="Yilmaz N."/>
            <person name="Duong T.A."/>
            <person name="van der Merwe N.A."/>
            <person name="Wingfield M.J."/>
            <person name="Wingfield B.D."/>
        </authorList>
    </citation>
    <scope>NUCLEOTIDE SEQUENCE [LARGE SCALE GENOMIC DNA]</scope>
    <source>
        <strain evidence="2 3">CMW 18167</strain>
    </source>
</reference>
<keyword evidence="3" id="KW-1185">Reference proteome</keyword>
<feature type="region of interest" description="Disordered" evidence="1">
    <location>
        <begin position="1"/>
        <end position="42"/>
    </location>
</feature>
<feature type="compositionally biased region" description="Polar residues" evidence="1">
    <location>
        <begin position="158"/>
        <end position="169"/>
    </location>
</feature>
<proteinExistence type="predicted"/>
<feature type="compositionally biased region" description="Polar residues" evidence="1">
    <location>
        <begin position="432"/>
        <end position="455"/>
    </location>
</feature>
<feature type="region of interest" description="Disordered" evidence="1">
    <location>
        <begin position="407"/>
        <end position="457"/>
    </location>
</feature>
<gene>
    <name evidence="2" type="ORF">Plec18167_009358</name>
</gene>
<name>A0ABR3WPQ9_9EURO</name>
<feature type="compositionally biased region" description="Low complexity" evidence="1">
    <location>
        <begin position="129"/>
        <end position="157"/>
    </location>
</feature>
<organism evidence="2 3">
    <name type="scientific">Paecilomyces lecythidis</name>
    <dbReference type="NCBI Taxonomy" id="3004212"/>
    <lineage>
        <taxon>Eukaryota</taxon>
        <taxon>Fungi</taxon>
        <taxon>Dikarya</taxon>
        <taxon>Ascomycota</taxon>
        <taxon>Pezizomycotina</taxon>
        <taxon>Eurotiomycetes</taxon>
        <taxon>Eurotiomycetidae</taxon>
        <taxon>Eurotiales</taxon>
        <taxon>Thermoascaceae</taxon>
        <taxon>Paecilomyces</taxon>
    </lineage>
</organism>
<evidence type="ECO:0000256" key="1">
    <source>
        <dbReference type="SAM" id="MobiDB-lite"/>
    </source>
</evidence>
<comment type="caution">
    <text evidence="2">The sequence shown here is derived from an EMBL/GenBank/DDBJ whole genome shotgun (WGS) entry which is preliminary data.</text>
</comment>
<sequence length="624" mass="70095">MNRELDDFNELASSQPIPLTALSMRTHSRNKGSKSWRPLSLQDVEESGEEVSFSRSTAASGTRVASFHRTGVDGTETTAQLHHTMTPEYHDKHKISANIDIRHEKHDHQWSHGIDGIFHKNPLNQYLMSDSLSGRSSSENNHSYASVPPFSGPVSPVYTRSMQTESNSSPERDIRQVHRGFQQRLTYQDALQEDPFTLQSELPLYASDSYSVTGSDNWRIFSGPETSYRPIRQQEQLDIYRRRFETPDILETMENKFSDDYNRYSTVYANANSHLGGTQAGSTGSVCYLQTPKSLSALSSNSAKRYDSTKAKSSFNGSLNSSKKLEPYDTKKEMAAYLNSVVEASKSSTARTVLRDPVSTNKGTQYVGRKPQECIQDKPIHPYSTHDHTVLERKEVLANVPINSSSAARDKRALSMTPVAYKNNENKKSVESRGSFSSRPKTASTGTDGLSNYATKGNAVEFPPPGLPMPAIPMDLAASAECFPRANARLVESNAWFHTDNRGERQFRQRVRQIAREDAERRMRLRGDAYPNREDVTAVQTTVLLGDVLANIQSYIGRPCGDFANFGSVPPHCCEPCHGGRRSYFDRDPSVDQWRFPSGRATFERPYRPYQRAAEAKLLGLRRF</sequence>
<protein>
    <submittedName>
        <fullName evidence="2">Uncharacterized protein</fullName>
    </submittedName>
</protein>
<dbReference type="EMBL" id="JAVDPF010000058">
    <property type="protein sequence ID" value="KAL1865637.1"/>
    <property type="molecule type" value="Genomic_DNA"/>
</dbReference>
<accession>A0ABR3WPQ9</accession>
<dbReference type="Proteomes" id="UP001583193">
    <property type="component" value="Unassembled WGS sequence"/>
</dbReference>
<evidence type="ECO:0000313" key="2">
    <source>
        <dbReference type="EMBL" id="KAL1865637.1"/>
    </source>
</evidence>
<evidence type="ECO:0000313" key="3">
    <source>
        <dbReference type="Proteomes" id="UP001583193"/>
    </source>
</evidence>
<feature type="region of interest" description="Disordered" evidence="1">
    <location>
        <begin position="129"/>
        <end position="173"/>
    </location>
</feature>